<dbReference type="InterPro" id="IPR003591">
    <property type="entry name" value="Leu-rich_rpt_typical-subtyp"/>
</dbReference>
<evidence type="ECO:0000256" key="4">
    <source>
        <dbReference type="ARBA" id="ARBA00022614"/>
    </source>
</evidence>
<accession>A0A7N2M8S8</accession>
<dbReference type="OMA" id="WASEECC"/>
<dbReference type="InParanoid" id="A0A7N2M8S8"/>
<keyword evidence="10" id="KW-0675">Receptor</keyword>
<proteinExistence type="inferred from homology"/>
<protein>
    <submittedName>
        <fullName evidence="13">Uncharacterized protein</fullName>
    </submittedName>
</protein>
<keyword evidence="3" id="KW-1003">Cell membrane</keyword>
<dbReference type="PRINTS" id="PR00019">
    <property type="entry name" value="LEURICHRPT"/>
</dbReference>
<dbReference type="InterPro" id="IPR046956">
    <property type="entry name" value="RLP23-like"/>
</dbReference>
<evidence type="ECO:0000313" key="13">
    <source>
        <dbReference type="EnsemblPlants" id="QL08p005572:mrna"/>
    </source>
</evidence>
<dbReference type="EMBL" id="LRBV02000008">
    <property type="status" value="NOT_ANNOTATED_CDS"/>
    <property type="molecule type" value="Genomic_DNA"/>
</dbReference>
<keyword evidence="8 12" id="KW-1133">Transmembrane helix</keyword>
<evidence type="ECO:0000256" key="5">
    <source>
        <dbReference type="ARBA" id="ARBA00022692"/>
    </source>
</evidence>
<keyword evidence="6" id="KW-0732">Signal</keyword>
<evidence type="ECO:0000256" key="3">
    <source>
        <dbReference type="ARBA" id="ARBA00022475"/>
    </source>
</evidence>
<name>A0A7N2M8S8_QUELO</name>
<feature type="transmembrane region" description="Helical" evidence="12">
    <location>
        <begin position="666"/>
        <end position="688"/>
    </location>
</feature>
<sequence length="778" mass="87110">MMIMKEGSLLRITLSLLLCLVTIHLILLTSALPTPTLRSFFPVRDEFSTDDTQYGAQLQTYERSVFSGKINPSLLDLKHLIYLDLSYNDFGGIQIPKFLGSIGSLGYLNLSHTGFVGLIPHQLGNLSNLHYLDLGYNDLYVKNLQWLSGLPLLQHLDLSSANLSQASDWLQEINKLPSLSELRLSNCELSSFTPPSIPSSINFSSLTTLHLSSNSFENTSILFWVFGLHNLVSLNLSWNQFHSPIPVHLQNLTSLRHLDLFANQFQGPILVHLQNLTSLRYLDLSWNNLNSSIPNWLYSFSHLEFLNLGYNYLQGTISSAIGNLTSVISIDLLGNELEGRVPRSLGNLCNLKEIRLSEMNGVKRYLKSLKVYHSIPRSIGSLIYLRSLHLYNNKFSGKLPSSLKNCKHLVTIDIGKNEFFGSIPSWMGHRFSSLMVLSLHSNRFYGYIPEKLCYLTSLQILDLSNNKLFGSIPRCVNNFSAMATNNNSNGPLLLYGRSIGYVDSMVLESALVVIKGKVLEYSTTLQLVKSIDLSKNNLSGEIPKEVTSLQGLQSLNLSFNILRGRIPDNIGVMGSLEFIDFSVNQLSGQIPQSMSNLTFLSQLNLSNNNLSGKIPLSTQLQSLSASCFIGNRLCGAPLIENCSISDVKPIVENKRSKDFGGPEVDWFYVSMALGFVVGFWVVLGPLLLNKQVRIIKLNGLFVTNSKANWWNPCNRNLRIKLRQKKCGSPKSSYLGKNPAFDVYWELGYDAHFVQACYSFASKYAIFFLCSSRFSGCMR</sequence>
<evidence type="ECO:0000256" key="11">
    <source>
        <dbReference type="ARBA" id="ARBA00023180"/>
    </source>
</evidence>
<evidence type="ECO:0000313" key="14">
    <source>
        <dbReference type="Proteomes" id="UP000594261"/>
    </source>
</evidence>
<dbReference type="Gene3D" id="3.80.10.10">
    <property type="entry name" value="Ribonuclease Inhibitor"/>
    <property type="match status" value="3"/>
</dbReference>
<dbReference type="GO" id="GO:0005886">
    <property type="term" value="C:plasma membrane"/>
    <property type="evidence" value="ECO:0007669"/>
    <property type="project" value="UniProtKB-SubCell"/>
</dbReference>
<dbReference type="SMART" id="SM00369">
    <property type="entry name" value="LRR_TYP"/>
    <property type="match status" value="9"/>
</dbReference>
<keyword evidence="7" id="KW-0677">Repeat</keyword>
<dbReference type="SMART" id="SM00365">
    <property type="entry name" value="LRR_SD22"/>
    <property type="match status" value="6"/>
</dbReference>
<organism evidence="13 14">
    <name type="scientific">Quercus lobata</name>
    <name type="common">Valley oak</name>
    <dbReference type="NCBI Taxonomy" id="97700"/>
    <lineage>
        <taxon>Eukaryota</taxon>
        <taxon>Viridiplantae</taxon>
        <taxon>Streptophyta</taxon>
        <taxon>Embryophyta</taxon>
        <taxon>Tracheophyta</taxon>
        <taxon>Spermatophyta</taxon>
        <taxon>Magnoliopsida</taxon>
        <taxon>eudicotyledons</taxon>
        <taxon>Gunneridae</taxon>
        <taxon>Pentapetalae</taxon>
        <taxon>rosids</taxon>
        <taxon>fabids</taxon>
        <taxon>Fagales</taxon>
        <taxon>Fagaceae</taxon>
        <taxon>Quercus</taxon>
    </lineage>
</organism>
<dbReference type="Pfam" id="PF13855">
    <property type="entry name" value="LRR_8"/>
    <property type="match status" value="2"/>
</dbReference>
<dbReference type="Pfam" id="PF13516">
    <property type="entry name" value="LRR_6"/>
    <property type="match status" value="1"/>
</dbReference>
<evidence type="ECO:0000256" key="9">
    <source>
        <dbReference type="ARBA" id="ARBA00023136"/>
    </source>
</evidence>
<keyword evidence="14" id="KW-1185">Reference proteome</keyword>
<keyword evidence="5 12" id="KW-0812">Transmembrane</keyword>
<dbReference type="InterPro" id="IPR001611">
    <property type="entry name" value="Leu-rich_rpt"/>
</dbReference>
<dbReference type="SUPFAM" id="SSF52058">
    <property type="entry name" value="L domain-like"/>
    <property type="match status" value="1"/>
</dbReference>
<evidence type="ECO:0000256" key="12">
    <source>
        <dbReference type="SAM" id="Phobius"/>
    </source>
</evidence>
<dbReference type="Pfam" id="PF00560">
    <property type="entry name" value="LRR_1"/>
    <property type="match status" value="9"/>
</dbReference>
<dbReference type="PANTHER" id="PTHR48063:SF98">
    <property type="entry name" value="LRR RECEPTOR-LIKE SERINE_THREONINE-PROTEIN KINASE FLS2"/>
    <property type="match status" value="1"/>
</dbReference>
<evidence type="ECO:0000256" key="7">
    <source>
        <dbReference type="ARBA" id="ARBA00022737"/>
    </source>
</evidence>
<evidence type="ECO:0000256" key="1">
    <source>
        <dbReference type="ARBA" id="ARBA00004251"/>
    </source>
</evidence>
<keyword evidence="11" id="KW-0325">Glycoprotein</keyword>
<evidence type="ECO:0000256" key="6">
    <source>
        <dbReference type="ARBA" id="ARBA00022729"/>
    </source>
</evidence>
<dbReference type="InterPro" id="IPR032675">
    <property type="entry name" value="LRR_dom_sf"/>
</dbReference>
<keyword evidence="9 12" id="KW-0472">Membrane</keyword>
<reference evidence="13" key="2">
    <citation type="submission" date="2021-01" db="UniProtKB">
        <authorList>
            <consortium name="EnsemblPlants"/>
        </authorList>
    </citation>
    <scope>IDENTIFICATION</scope>
</reference>
<evidence type="ECO:0000256" key="8">
    <source>
        <dbReference type="ARBA" id="ARBA00022989"/>
    </source>
</evidence>
<reference evidence="13 14" key="1">
    <citation type="journal article" date="2016" name="G3 (Bethesda)">
        <title>First Draft Assembly and Annotation of the Genome of a California Endemic Oak Quercus lobata Nee (Fagaceae).</title>
        <authorList>
            <person name="Sork V.L."/>
            <person name="Fitz-Gibbon S.T."/>
            <person name="Puiu D."/>
            <person name="Crepeau M."/>
            <person name="Gugger P.F."/>
            <person name="Sherman R."/>
            <person name="Stevens K."/>
            <person name="Langley C.H."/>
            <person name="Pellegrini M."/>
            <person name="Salzberg S.L."/>
        </authorList>
    </citation>
    <scope>NUCLEOTIDE SEQUENCE [LARGE SCALE GENOMIC DNA]</scope>
    <source>
        <strain evidence="13 14">cv. SW786</strain>
    </source>
</reference>
<comment type="subcellular location">
    <subcellularLocation>
        <location evidence="1">Cell membrane</location>
        <topology evidence="1">Single-pass type I membrane protein</topology>
    </subcellularLocation>
</comment>
<dbReference type="Gramene" id="QL08p005572:mrna">
    <property type="protein sequence ID" value="QL08p005572:mrna"/>
    <property type="gene ID" value="QL08p005572"/>
</dbReference>
<dbReference type="Proteomes" id="UP000594261">
    <property type="component" value="Chromosome 8"/>
</dbReference>
<dbReference type="PANTHER" id="PTHR48063">
    <property type="entry name" value="LRR RECEPTOR-LIKE KINASE"/>
    <property type="match status" value="1"/>
</dbReference>
<dbReference type="FunFam" id="3.80.10.10:FF:000095">
    <property type="entry name" value="LRR receptor-like serine/threonine-protein kinase GSO1"/>
    <property type="match status" value="1"/>
</dbReference>
<keyword evidence="4" id="KW-0433">Leucine-rich repeat</keyword>
<dbReference type="FunFam" id="3.80.10.10:FF:000041">
    <property type="entry name" value="LRR receptor-like serine/threonine-protein kinase ERECTA"/>
    <property type="match status" value="1"/>
</dbReference>
<dbReference type="SUPFAM" id="SSF52047">
    <property type="entry name" value="RNI-like"/>
    <property type="match status" value="1"/>
</dbReference>
<dbReference type="EnsemblPlants" id="QL08p005572:mrna">
    <property type="protein sequence ID" value="QL08p005572:mrna"/>
    <property type="gene ID" value="QL08p005572"/>
</dbReference>
<comment type="similarity">
    <text evidence="2">Belongs to the RLP family.</text>
</comment>
<evidence type="ECO:0000256" key="10">
    <source>
        <dbReference type="ARBA" id="ARBA00023170"/>
    </source>
</evidence>
<dbReference type="AlphaFoldDB" id="A0A7N2M8S8"/>
<evidence type="ECO:0000256" key="2">
    <source>
        <dbReference type="ARBA" id="ARBA00009592"/>
    </source>
</evidence>